<dbReference type="AlphaFoldDB" id="W9ST65"/>
<feature type="compositionally biased region" description="Pro residues" evidence="1">
    <location>
        <begin position="94"/>
        <end position="107"/>
    </location>
</feature>
<keyword evidence="3" id="KW-1185">Reference proteome</keyword>
<accession>W9ST65</accession>
<dbReference type="Proteomes" id="UP000030645">
    <property type="component" value="Unassembled WGS sequence"/>
</dbReference>
<feature type="region of interest" description="Disordered" evidence="1">
    <location>
        <begin position="87"/>
        <end position="113"/>
    </location>
</feature>
<name>W9ST65_9ROSA</name>
<sequence length="173" mass="19553">MKDGLREQRTSWRNMDEVYQFTVVVPFFQVTFKRVIQKNPLSNAETLGRGPVRSSNFFGLGGQAPLSAHSARVAELGLGQPQKLRLNKARHPLEPPSLKPAPKPAVRPPKRPTKSPLTALFFFIFMLCRTRPTARKPEKPSRPARIIASKSYSYMTSTNKSREVTFLECSILK</sequence>
<evidence type="ECO:0000256" key="1">
    <source>
        <dbReference type="SAM" id="MobiDB-lite"/>
    </source>
</evidence>
<evidence type="ECO:0000313" key="3">
    <source>
        <dbReference type="Proteomes" id="UP000030645"/>
    </source>
</evidence>
<reference evidence="3" key="1">
    <citation type="submission" date="2013-01" db="EMBL/GenBank/DDBJ databases">
        <title>Draft Genome Sequence of a Mulberry Tree, Morus notabilis C.K. Schneid.</title>
        <authorList>
            <person name="He N."/>
            <person name="Zhao S."/>
        </authorList>
    </citation>
    <scope>NUCLEOTIDE SEQUENCE</scope>
</reference>
<dbReference type="EMBL" id="KE346063">
    <property type="protein sequence ID" value="EXC25264.1"/>
    <property type="molecule type" value="Genomic_DNA"/>
</dbReference>
<organism evidence="2 3">
    <name type="scientific">Morus notabilis</name>
    <dbReference type="NCBI Taxonomy" id="981085"/>
    <lineage>
        <taxon>Eukaryota</taxon>
        <taxon>Viridiplantae</taxon>
        <taxon>Streptophyta</taxon>
        <taxon>Embryophyta</taxon>
        <taxon>Tracheophyta</taxon>
        <taxon>Spermatophyta</taxon>
        <taxon>Magnoliopsida</taxon>
        <taxon>eudicotyledons</taxon>
        <taxon>Gunneridae</taxon>
        <taxon>Pentapetalae</taxon>
        <taxon>rosids</taxon>
        <taxon>fabids</taxon>
        <taxon>Rosales</taxon>
        <taxon>Moraceae</taxon>
        <taxon>Moreae</taxon>
        <taxon>Morus</taxon>
    </lineage>
</organism>
<gene>
    <name evidence="2" type="ORF">L484_003752</name>
</gene>
<proteinExistence type="predicted"/>
<protein>
    <submittedName>
        <fullName evidence="2">Uncharacterized protein</fullName>
    </submittedName>
</protein>
<evidence type="ECO:0000313" key="2">
    <source>
        <dbReference type="EMBL" id="EXC25264.1"/>
    </source>
</evidence>